<dbReference type="AlphaFoldDB" id="A0A2P2PCZ7"/>
<protein>
    <submittedName>
        <fullName evidence="1">Uncharacterized protein</fullName>
    </submittedName>
</protein>
<sequence length="86" mass="10496">MGLQYGVKFPLYPLKSSLTKYQNMSSISRMPFTAMIYNSHSNLRNWRFWIGQRRREMDKWRDRERLRVGEEQEKKGWIIVKNNPSQ</sequence>
<name>A0A2P2PCZ7_RHIMU</name>
<dbReference type="EMBL" id="GGEC01072089">
    <property type="protein sequence ID" value="MBX52573.1"/>
    <property type="molecule type" value="Transcribed_RNA"/>
</dbReference>
<evidence type="ECO:0000313" key="1">
    <source>
        <dbReference type="EMBL" id="MBX52573.1"/>
    </source>
</evidence>
<proteinExistence type="predicted"/>
<accession>A0A2P2PCZ7</accession>
<organism evidence="1">
    <name type="scientific">Rhizophora mucronata</name>
    <name type="common">Asiatic mangrove</name>
    <dbReference type="NCBI Taxonomy" id="61149"/>
    <lineage>
        <taxon>Eukaryota</taxon>
        <taxon>Viridiplantae</taxon>
        <taxon>Streptophyta</taxon>
        <taxon>Embryophyta</taxon>
        <taxon>Tracheophyta</taxon>
        <taxon>Spermatophyta</taxon>
        <taxon>Magnoliopsida</taxon>
        <taxon>eudicotyledons</taxon>
        <taxon>Gunneridae</taxon>
        <taxon>Pentapetalae</taxon>
        <taxon>rosids</taxon>
        <taxon>fabids</taxon>
        <taxon>Malpighiales</taxon>
        <taxon>Rhizophoraceae</taxon>
        <taxon>Rhizophora</taxon>
    </lineage>
</organism>
<reference evidence="1" key="1">
    <citation type="submission" date="2018-02" db="EMBL/GenBank/DDBJ databases">
        <title>Rhizophora mucronata_Transcriptome.</title>
        <authorList>
            <person name="Meera S.P."/>
            <person name="Sreeshan A."/>
            <person name="Augustine A."/>
        </authorList>
    </citation>
    <scope>NUCLEOTIDE SEQUENCE</scope>
    <source>
        <tissue evidence="1">Leaf</tissue>
    </source>
</reference>